<dbReference type="RefSeq" id="WP_091481483.1">
    <property type="nucleotide sequence ID" value="NZ_FOTR01000002.1"/>
</dbReference>
<feature type="compositionally biased region" description="Acidic residues" evidence="1">
    <location>
        <begin position="28"/>
        <end position="57"/>
    </location>
</feature>
<dbReference type="Pfam" id="PF01547">
    <property type="entry name" value="SBP_bac_1"/>
    <property type="match status" value="1"/>
</dbReference>
<dbReference type="PROSITE" id="PS51257">
    <property type="entry name" value="PROKAR_LIPOPROTEIN"/>
    <property type="match status" value="1"/>
</dbReference>
<dbReference type="AlphaFoldDB" id="A0A1I4IGM9"/>
<accession>A0A1I4IGM9</accession>
<dbReference type="SUPFAM" id="SSF53850">
    <property type="entry name" value="Periplasmic binding protein-like II"/>
    <property type="match status" value="1"/>
</dbReference>
<name>A0A1I4IGM9_9BACI</name>
<dbReference type="EMBL" id="FOTR01000002">
    <property type="protein sequence ID" value="SFL53217.1"/>
    <property type="molecule type" value="Genomic_DNA"/>
</dbReference>
<evidence type="ECO:0000313" key="4">
    <source>
        <dbReference type="Proteomes" id="UP000198565"/>
    </source>
</evidence>
<dbReference type="InterPro" id="IPR050490">
    <property type="entry name" value="Bact_solute-bd_prot1"/>
</dbReference>
<evidence type="ECO:0000256" key="1">
    <source>
        <dbReference type="SAM" id="MobiDB-lite"/>
    </source>
</evidence>
<keyword evidence="3" id="KW-0813">Transport</keyword>
<feature type="chain" id="PRO_5039186738" evidence="2">
    <location>
        <begin position="26"/>
        <end position="470"/>
    </location>
</feature>
<dbReference type="OrthoDB" id="2643984at2"/>
<proteinExistence type="predicted"/>
<sequence>MKSKLKLLLLLLSMTLFLSMLVACSSGDDESAAGSDSEEGDNTEQQSENDGEEEASSDEPVKLKFHTHGNEASYNWSETIPAFEEEHPNIEVELVILSEKGDTNEALQKLDLAASSGEQLDVLMFSDPASYAQRVDLGMVAPIDEFIEEDGYELTEEYKVNTQLGDHYYALPGKFNPWYVLVNKDHLDETGLEMPTDWTWDEYADYAKQLTTDEHYGTFFHGPQNGGWMEYLKLALASQPEETELLKEDGSSNFKDPMFKKTLELRWQMEKEDKSATPYTDIMSQQLHYRDTFFNQDASLVMIGSWMNTELGGTDQFPLDFNVGVAPYPKNNSDDEGGYTPVTTDYMAVASNSEHKEAAYEFIRWYTTEGQVVQGKNIPSWNGVGDDELENIVNTILEDTNNPEKVDTDALISVLKNSKASKLITPAPYQAEIYQMANDEYEKLIYEEQNIDETIEAMHKQAGEIIENNQ</sequence>
<gene>
    <name evidence="3" type="ORF">SAMN04487943_10292</name>
</gene>
<dbReference type="STRING" id="334253.SAMN04487943_10292"/>
<evidence type="ECO:0000313" key="3">
    <source>
        <dbReference type="EMBL" id="SFL53217.1"/>
    </source>
</evidence>
<keyword evidence="3" id="KW-0762">Sugar transport</keyword>
<organism evidence="3 4">
    <name type="scientific">Gracilibacillus orientalis</name>
    <dbReference type="NCBI Taxonomy" id="334253"/>
    <lineage>
        <taxon>Bacteria</taxon>
        <taxon>Bacillati</taxon>
        <taxon>Bacillota</taxon>
        <taxon>Bacilli</taxon>
        <taxon>Bacillales</taxon>
        <taxon>Bacillaceae</taxon>
        <taxon>Gracilibacillus</taxon>
    </lineage>
</organism>
<dbReference type="PANTHER" id="PTHR43649:SF30">
    <property type="entry name" value="ABC TRANSPORTER SUBSTRATE-BINDING PROTEIN"/>
    <property type="match status" value="1"/>
</dbReference>
<dbReference type="InterPro" id="IPR006059">
    <property type="entry name" value="SBP"/>
</dbReference>
<feature type="region of interest" description="Disordered" evidence="1">
    <location>
        <begin position="28"/>
        <end position="60"/>
    </location>
</feature>
<dbReference type="Gene3D" id="3.40.190.10">
    <property type="entry name" value="Periplasmic binding protein-like II"/>
    <property type="match status" value="1"/>
</dbReference>
<feature type="signal peptide" evidence="2">
    <location>
        <begin position="1"/>
        <end position="25"/>
    </location>
</feature>
<keyword evidence="2" id="KW-0732">Signal</keyword>
<dbReference type="Proteomes" id="UP000198565">
    <property type="component" value="Unassembled WGS sequence"/>
</dbReference>
<reference evidence="4" key="1">
    <citation type="submission" date="2016-10" db="EMBL/GenBank/DDBJ databases">
        <authorList>
            <person name="Varghese N."/>
            <person name="Submissions S."/>
        </authorList>
    </citation>
    <scope>NUCLEOTIDE SEQUENCE [LARGE SCALE GENOMIC DNA]</scope>
    <source>
        <strain evidence="4">CGMCC 1.4250</strain>
    </source>
</reference>
<dbReference type="PANTHER" id="PTHR43649">
    <property type="entry name" value="ARABINOSE-BINDING PROTEIN-RELATED"/>
    <property type="match status" value="1"/>
</dbReference>
<protein>
    <submittedName>
        <fullName evidence="3">Multiple sugar transport system substrate-binding protein</fullName>
    </submittedName>
</protein>
<keyword evidence="4" id="KW-1185">Reference proteome</keyword>
<evidence type="ECO:0000256" key="2">
    <source>
        <dbReference type="SAM" id="SignalP"/>
    </source>
</evidence>